<feature type="transmembrane region" description="Helical" evidence="2">
    <location>
        <begin position="6"/>
        <end position="24"/>
    </location>
</feature>
<dbReference type="InParanoid" id="A0A5J5F9S4"/>
<evidence type="ECO:0000313" key="4">
    <source>
        <dbReference type="Proteomes" id="UP000326924"/>
    </source>
</evidence>
<keyword evidence="2" id="KW-1133">Transmembrane helix</keyword>
<reference evidence="3 4" key="1">
    <citation type="submission" date="2019-09" db="EMBL/GenBank/DDBJ databases">
        <title>Draft genome of the ectomycorrhizal ascomycete Sphaerosporella brunnea.</title>
        <authorList>
            <consortium name="DOE Joint Genome Institute"/>
            <person name="Benucci G.M."/>
            <person name="Marozzi G."/>
            <person name="Antonielli L."/>
            <person name="Sanchez S."/>
            <person name="Marco P."/>
            <person name="Wang X."/>
            <person name="Falini L.B."/>
            <person name="Barry K."/>
            <person name="Haridas S."/>
            <person name="Lipzen A."/>
            <person name="Labutti K."/>
            <person name="Grigoriev I.V."/>
            <person name="Murat C."/>
            <person name="Martin F."/>
            <person name="Albertini E."/>
            <person name="Donnini D."/>
            <person name="Bonito G."/>
        </authorList>
    </citation>
    <scope>NUCLEOTIDE SEQUENCE [LARGE SCALE GENOMIC DNA]</scope>
    <source>
        <strain evidence="3 4">Sb_GMNB300</strain>
    </source>
</reference>
<comment type="caution">
    <text evidence="3">The sequence shown here is derived from an EMBL/GenBank/DDBJ whole genome shotgun (WGS) entry which is preliminary data.</text>
</comment>
<name>A0A5J5F9S4_9PEZI</name>
<dbReference type="EMBL" id="VXIS01000007">
    <property type="protein sequence ID" value="KAA8914292.1"/>
    <property type="molecule type" value="Genomic_DNA"/>
</dbReference>
<dbReference type="Proteomes" id="UP000326924">
    <property type="component" value="Unassembled WGS sequence"/>
</dbReference>
<sequence>MRGRWLAGLAGWLGWLVVCSLWLWGRQKALRVSRLHSHRDAAGPDVFHLSVRICTSNSFPFWGVGTAEETRRLVDDDVRCGQMQPACRKILREVKSSSKSQPGSQTDQPPRLRAKKIHVPPFSSSPTLLCCFASTPSGSLLRPALELMLW</sequence>
<keyword evidence="4" id="KW-1185">Reference proteome</keyword>
<evidence type="ECO:0000256" key="1">
    <source>
        <dbReference type="SAM" id="MobiDB-lite"/>
    </source>
</evidence>
<dbReference type="AlphaFoldDB" id="A0A5J5F9S4"/>
<evidence type="ECO:0000256" key="2">
    <source>
        <dbReference type="SAM" id="Phobius"/>
    </source>
</evidence>
<organism evidence="3 4">
    <name type="scientific">Sphaerosporella brunnea</name>
    <dbReference type="NCBI Taxonomy" id="1250544"/>
    <lineage>
        <taxon>Eukaryota</taxon>
        <taxon>Fungi</taxon>
        <taxon>Dikarya</taxon>
        <taxon>Ascomycota</taxon>
        <taxon>Pezizomycotina</taxon>
        <taxon>Pezizomycetes</taxon>
        <taxon>Pezizales</taxon>
        <taxon>Pyronemataceae</taxon>
        <taxon>Sphaerosporella</taxon>
    </lineage>
</organism>
<evidence type="ECO:0000313" key="3">
    <source>
        <dbReference type="EMBL" id="KAA8914292.1"/>
    </source>
</evidence>
<keyword evidence="2" id="KW-0812">Transmembrane</keyword>
<proteinExistence type="predicted"/>
<protein>
    <submittedName>
        <fullName evidence="3">Uncharacterized protein</fullName>
    </submittedName>
</protein>
<gene>
    <name evidence="3" type="ORF">FN846DRAFT_675514</name>
</gene>
<feature type="region of interest" description="Disordered" evidence="1">
    <location>
        <begin position="95"/>
        <end position="114"/>
    </location>
</feature>
<accession>A0A5J5F9S4</accession>
<keyword evidence="2" id="KW-0472">Membrane</keyword>
<feature type="compositionally biased region" description="Polar residues" evidence="1">
    <location>
        <begin position="97"/>
        <end position="108"/>
    </location>
</feature>